<reference evidence="7" key="1">
    <citation type="submission" date="2023-08" db="EMBL/GenBank/DDBJ databases">
        <title>A de novo genome assembly of Solanum verrucosum Schlechtendal, a Mexican diploid species geographically isolated from the other diploid A-genome species in potato relatives.</title>
        <authorList>
            <person name="Hosaka K."/>
        </authorList>
    </citation>
    <scope>NUCLEOTIDE SEQUENCE</scope>
    <source>
        <tissue evidence="7">Young leaves</tissue>
    </source>
</reference>
<sequence>YDETNIGITKSLVGTLGGDESYYLSDEAPSFGIDDKTCWGDGEEADQVVHKPVRRKKTPNKDVFDKTSEKDIIRKELDIHVGRPIVRRARTRVLQEIMGDHIVEYESFTAWILPARSCSCRSWKLRGIPCPHGVAALHFKELEPINFVASCYCKETYLSTYAHFIQPMNNMKMWPTSNNPIIKPPKIKKMPGRPSKARGTGPSQSAEPSS</sequence>
<dbReference type="AlphaFoldDB" id="A0AAF0V309"/>
<dbReference type="InterPro" id="IPR006564">
    <property type="entry name" value="Znf_PMZ"/>
</dbReference>
<dbReference type="EMBL" id="CP133623">
    <property type="protein sequence ID" value="WMV57908.1"/>
    <property type="molecule type" value="Genomic_DNA"/>
</dbReference>
<keyword evidence="2 4" id="KW-0863">Zinc-finger</keyword>
<dbReference type="PROSITE" id="PS50966">
    <property type="entry name" value="ZF_SWIM"/>
    <property type="match status" value="1"/>
</dbReference>
<accession>A0AAF0V309</accession>
<dbReference type="Proteomes" id="UP001234989">
    <property type="component" value="Chromosome 12"/>
</dbReference>
<dbReference type="GO" id="GO:0008270">
    <property type="term" value="F:zinc ion binding"/>
    <property type="evidence" value="ECO:0007669"/>
    <property type="project" value="UniProtKB-KW"/>
</dbReference>
<dbReference type="Pfam" id="PF04434">
    <property type="entry name" value="SWIM"/>
    <property type="match status" value="1"/>
</dbReference>
<keyword evidence="1" id="KW-0479">Metal-binding</keyword>
<name>A0AAF0V309_SOLVR</name>
<evidence type="ECO:0000256" key="3">
    <source>
        <dbReference type="ARBA" id="ARBA00022833"/>
    </source>
</evidence>
<evidence type="ECO:0000259" key="6">
    <source>
        <dbReference type="PROSITE" id="PS50966"/>
    </source>
</evidence>
<organism evidence="7 8">
    <name type="scientific">Solanum verrucosum</name>
    <dbReference type="NCBI Taxonomy" id="315347"/>
    <lineage>
        <taxon>Eukaryota</taxon>
        <taxon>Viridiplantae</taxon>
        <taxon>Streptophyta</taxon>
        <taxon>Embryophyta</taxon>
        <taxon>Tracheophyta</taxon>
        <taxon>Spermatophyta</taxon>
        <taxon>Magnoliopsida</taxon>
        <taxon>eudicotyledons</taxon>
        <taxon>Gunneridae</taxon>
        <taxon>Pentapetalae</taxon>
        <taxon>asterids</taxon>
        <taxon>lamiids</taxon>
        <taxon>Solanales</taxon>
        <taxon>Solanaceae</taxon>
        <taxon>Solanoideae</taxon>
        <taxon>Solaneae</taxon>
        <taxon>Solanum</taxon>
    </lineage>
</organism>
<evidence type="ECO:0000313" key="8">
    <source>
        <dbReference type="Proteomes" id="UP001234989"/>
    </source>
</evidence>
<keyword evidence="8" id="KW-1185">Reference proteome</keyword>
<feature type="domain" description="SWIM-type" evidence="6">
    <location>
        <begin position="108"/>
        <end position="141"/>
    </location>
</feature>
<feature type="compositionally biased region" description="Polar residues" evidence="5">
    <location>
        <begin position="201"/>
        <end position="210"/>
    </location>
</feature>
<evidence type="ECO:0000313" key="7">
    <source>
        <dbReference type="EMBL" id="WMV57908.1"/>
    </source>
</evidence>
<evidence type="ECO:0000256" key="5">
    <source>
        <dbReference type="SAM" id="MobiDB-lite"/>
    </source>
</evidence>
<evidence type="ECO:0000256" key="2">
    <source>
        <dbReference type="ARBA" id="ARBA00022771"/>
    </source>
</evidence>
<proteinExistence type="predicted"/>
<dbReference type="PANTHER" id="PTHR31973">
    <property type="entry name" value="POLYPROTEIN, PUTATIVE-RELATED"/>
    <property type="match status" value="1"/>
</dbReference>
<evidence type="ECO:0000256" key="1">
    <source>
        <dbReference type="ARBA" id="ARBA00022723"/>
    </source>
</evidence>
<dbReference type="PANTHER" id="PTHR31973:SF197">
    <property type="entry name" value="SWIM-TYPE DOMAIN-CONTAINING PROTEIN"/>
    <property type="match status" value="1"/>
</dbReference>
<gene>
    <name evidence="7" type="ORF">MTR67_051293</name>
</gene>
<dbReference type="InterPro" id="IPR007527">
    <property type="entry name" value="Znf_SWIM"/>
</dbReference>
<feature type="region of interest" description="Disordered" evidence="5">
    <location>
        <begin position="182"/>
        <end position="210"/>
    </location>
</feature>
<protein>
    <recommendedName>
        <fullName evidence="6">SWIM-type domain-containing protein</fullName>
    </recommendedName>
</protein>
<dbReference type="SMART" id="SM00575">
    <property type="entry name" value="ZnF_PMZ"/>
    <property type="match status" value="1"/>
</dbReference>
<keyword evidence="3" id="KW-0862">Zinc</keyword>
<evidence type="ECO:0000256" key="4">
    <source>
        <dbReference type="PROSITE-ProRule" id="PRU00325"/>
    </source>
</evidence>
<feature type="non-terminal residue" evidence="7">
    <location>
        <position position="1"/>
    </location>
</feature>